<dbReference type="OMA" id="DITNWHF"/>
<sequence>MILSFLLIYLPQALSRPQGFSDEAFEISTNSAADISHILASPIPTIDQDGEWSSVTAAHPTGLPTAQSVSTDVASYSTSNLGGIGEAVAQDTSQPASPTHLDDHAIIEVLQSAATETPSVDSGSISQDINSITSATDNEFILASQQSAEPGFVPVYFAGGYFVAELTIGSEDLVFLKVDTSSFHFWVISSLLPELCRPALRTGAGCYTPGPDAEVVPNNARYTFTYPDGLMVTGTKVYSDAVSAADIFGAAKWEKQILALPEIVEPWDDESGIGGVLPLGFNAKQYWASRSSSSSTGAGNTTENVLAESPLDITNWHFFTTYFKPGRQMFIGFDYEPKELYAGSLMEVPVAGINGSWFVQPDGNWATVSVGGAAGTSNTTTAETITGSSTETAAGSESMMSGTGSDMSWSTTANGTSVEEVTATDSGSGSETTADAAASTGADITEPTATDTVETTDATSVELTVDTATASLETGITSIAANAQLAMQTSSGDIVKRDTTPQAGSEELPILLDTGSKETYISSTAVKSIYGALSGSCLTVNGGLYNCTYPCSFNYSSFAIKPKYDTTIGLPWGTTTIALDMTQFASEVYDECHPVTGEDTCSMTCRGLIQATKPGREYHVYGSVVFKSAFFKWDTSGNGTVGMAPYADRGGGSWYYA</sequence>
<keyword evidence="2" id="KW-0732">Signal</keyword>
<dbReference type="EMBL" id="AQGS01000461">
    <property type="protein sequence ID" value="EPS39659.1"/>
    <property type="molecule type" value="Genomic_DNA"/>
</dbReference>
<proteinExistence type="predicted"/>
<reference evidence="5" key="2">
    <citation type="submission" date="2013-04" db="EMBL/GenBank/DDBJ databases">
        <title>Genomic mechanisms accounting for the adaptation to parasitism in nematode-trapping fungi.</title>
        <authorList>
            <person name="Ahren D.G."/>
        </authorList>
    </citation>
    <scope>NUCLEOTIDE SEQUENCE [LARGE SCALE GENOMIC DNA]</scope>
    <source>
        <strain evidence="5">CBS 200.50</strain>
    </source>
</reference>
<dbReference type="InterPro" id="IPR033121">
    <property type="entry name" value="PEPTIDASE_A1"/>
</dbReference>
<feature type="domain" description="Peptidase A1" evidence="3">
    <location>
        <begin position="162"/>
        <end position="644"/>
    </location>
</feature>
<feature type="chain" id="PRO_5012904047" description="Peptidase A1 domain-containing protein" evidence="2">
    <location>
        <begin position="16"/>
        <end position="657"/>
    </location>
</feature>
<dbReference type="OrthoDB" id="5419241at2759"/>
<feature type="compositionally biased region" description="Low complexity" evidence="1">
    <location>
        <begin position="375"/>
        <end position="398"/>
    </location>
</feature>
<protein>
    <recommendedName>
        <fullName evidence="3">Peptidase A1 domain-containing protein</fullName>
    </recommendedName>
</protein>
<comment type="caution">
    <text evidence="4">The sequence shown here is derived from an EMBL/GenBank/DDBJ whole genome shotgun (WGS) entry which is preliminary data.</text>
</comment>
<evidence type="ECO:0000313" key="5">
    <source>
        <dbReference type="Proteomes" id="UP000015100"/>
    </source>
</evidence>
<feature type="signal peptide" evidence="2">
    <location>
        <begin position="1"/>
        <end position="15"/>
    </location>
</feature>
<feature type="compositionally biased region" description="Polar residues" evidence="1">
    <location>
        <begin position="399"/>
        <end position="425"/>
    </location>
</feature>
<reference evidence="4 5" key="1">
    <citation type="journal article" date="2013" name="PLoS Genet.">
        <title>Genomic mechanisms accounting for the adaptation to parasitism in nematode-trapping fungi.</title>
        <authorList>
            <person name="Meerupati T."/>
            <person name="Andersson K.M."/>
            <person name="Friman E."/>
            <person name="Kumar D."/>
            <person name="Tunlid A."/>
            <person name="Ahren D."/>
        </authorList>
    </citation>
    <scope>NUCLEOTIDE SEQUENCE [LARGE SCALE GENOMIC DNA]</scope>
    <source>
        <strain evidence="4 5">CBS 200.50</strain>
    </source>
</reference>
<dbReference type="InterPro" id="IPR021109">
    <property type="entry name" value="Peptidase_aspartic_dom_sf"/>
</dbReference>
<evidence type="ECO:0000256" key="1">
    <source>
        <dbReference type="SAM" id="MobiDB-lite"/>
    </source>
</evidence>
<feature type="region of interest" description="Disordered" evidence="1">
    <location>
        <begin position="374"/>
        <end position="455"/>
    </location>
</feature>
<gene>
    <name evidence="4" type="ORF">H072_6552</name>
</gene>
<evidence type="ECO:0000259" key="3">
    <source>
        <dbReference type="PROSITE" id="PS51767"/>
    </source>
</evidence>
<dbReference type="HOGENOM" id="CLU_027511_0_0_1"/>
<dbReference type="AlphaFoldDB" id="S8A9T3"/>
<dbReference type="Proteomes" id="UP000015100">
    <property type="component" value="Unassembled WGS sequence"/>
</dbReference>
<evidence type="ECO:0000313" key="4">
    <source>
        <dbReference type="EMBL" id="EPS39659.1"/>
    </source>
</evidence>
<accession>S8A9T3</accession>
<name>S8A9T3_DACHA</name>
<organism evidence="4 5">
    <name type="scientific">Dactylellina haptotyla (strain CBS 200.50)</name>
    <name type="common">Nematode-trapping fungus</name>
    <name type="synonym">Monacrosporium haptotylum</name>
    <dbReference type="NCBI Taxonomy" id="1284197"/>
    <lineage>
        <taxon>Eukaryota</taxon>
        <taxon>Fungi</taxon>
        <taxon>Dikarya</taxon>
        <taxon>Ascomycota</taxon>
        <taxon>Pezizomycotina</taxon>
        <taxon>Orbiliomycetes</taxon>
        <taxon>Orbiliales</taxon>
        <taxon>Orbiliaceae</taxon>
        <taxon>Dactylellina</taxon>
    </lineage>
</organism>
<dbReference type="SUPFAM" id="SSF50630">
    <property type="entry name" value="Acid proteases"/>
    <property type="match status" value="2"/>
</dbReference>
<keyword evidence="5" id="KW-1185">Reference proteome</keyword>
<evidence type="ECO:0000256" key="2">
    <source>
        <dbReference type="SAM" id="SignalP"/>
    </source>
</evidence>
<feature type="compositionally biased region" description="Low complexity" evidence="1">
    <location>
        <begin position="426"/>
        <end position="455"/>
    </location>
</feature>
<dbReference type="PROSITE" id="PS51767">
    <property type="entry name" value="PEPTIDASE_A1"/>
    <property type="match status" value="1"/>
</dbReference>
<dbReference type="Gene3D" id="2.40.70.10">
    <property type="entry name" value="Acid Proteases"/>
    <property type="match status" value="1"/>
</dbReference>